<dbReference type="RefSeq" id="WP_187068233.1">
    <property type="nucleotide sequence ID" value="NZ_JACRVF010000004.1"/>
</dbReference>
<evidence type="ECO:0000313" key="2">
    <source>
        <dbReference type="EMBL" id="MBC5994222.1"/>
    </source>
</evidence>
<proteinExistence type="predicted"/>
<evidence type="ECO:0000256" key="1">
    <source>
        <dbReference type="SAM" id="MobiDB-lite"/>
    </source>
</evidence>
<feature type="compositionally biased region" description="Basic and acidic residues" evidence="1">
    <location>
        <begin position="30"/>
        <end position="42"/>
    </location>
</feature>
<protein>
    <submittedName>
        <fullName evidence="2">Uncharacterized protein</fullName>
    </submittedName>
</protein>
<accession>A0A923SK02</accession>
<feature type="region of interest" description="Disordered" evidence="1">
    <location>
        <begin position="23"/>
        <end position="43"/>
    </location>
</feature>
<name>A0A923SK02_9BACT</name>
<keyword evidence="3" id="KW-1185">Reference proteome</keyword>
<dbReference type="Proteomes" id="UP000603640">
    <property type="component" value="Unassembled WGS sequence"/>
</dbReference>
<sequence length="118" mass="12619">MAIWGCDKAEDAVDSVAQTLKTAQTQQAKKGGDADDKYKTDKTGQYVSKDVQVTGYEDGSERPTRPKYDIRDYSAEQMAMLSTECVNCELMPEPDEPCDGCGGGGGSGTTIVSDFVSS</sequence>
<organism evidence="2 3">
    <name type="scientific">Pontibacter cellulosilyticus</name>
    <dbReference type="NCBI Taxonomy" id="1720253"/>
    <lineage>
        <taxon>Bacteria</taxon>
        <taxon>Pseudomonadati</taxon>
        <taxon>Bacteroidota</taxon>
        <taxon>Cytophagia</taxon>
        <taxon>Cytophagales</taxon>
        <taxon>Hymenobacteraceae</taxon>
        <taxon>Pontibacter</taxon>
    </lineage>
</organism>
<reference evidence="2" key="1">
    <citation type="submission" date="2020-08" db="EMBL/GenBank/DDBJ databases">
        <title>Pontibacter sp. SD6 16S ribosomal RNA gene Genome sequencing and assembly.</title>
        <authorList>
            <person name="Kang M."/>
        </authorList>
    </citation>
    <scope>NUCLEOTIDE SEQUENCE</scope>
    <source>
        <strain evidence="2">SD6</strain>
    </source>
</reference>
<gene>
    <name evidence="2" type="ORF">H8S84_15345</name>
</gene>
<dbReference type="EMBL" id="JACRVF010000004">
    <property type="protein sequence ID" value="MBC5994222.1"/>
    <property type="molecule type" value="Genomic_DNA"/>
</dbReference>
<dbReference type="AlphaFoldDB" id="A0A923SK02"/>
<comment type="caution">
    <text evidence="2">The sequence shown here is derived from an EMBL/GenBank/DDBJ whole genome shotgun (WGS) entry which is preliminary data.</text>
</comment>
<evidence type="ECO:0000313" key="3">
    <source>
        <dbReference type="Proteomes" id="UP000603640"/>
    </source>
</evidence>